<keyword evidence="2" id="KW-1185">Reference proteome</keyword>
<accession>A0A9N9F4Y5</accession>
<reference evidence="1" key="1">
    <citation type="submission" date="2021-06" db="EMBL/GenBank/DDBJ databases">
        <authorList>
            <person name="Kallberg Y."/>
            <person name="Tangrot J."/>
            <person name="Rosling A."/>
        </authorList>
    </citation>
    <scope>NUCLEOTIDE SEQUENCE</scope>
    <source>
        <strain evidence="1">FL966</strain>
    </source>
</reference>
<sequence>MVQQYEANLIIINLSFACGWKPPDGHWTPPDASRKKTNHYYMT</sequence>
<name>A0A9N9F4Y5_9GLOM</name>
<organism evidence="1 2">
    <name type="scientific">Cetraspora pellucida</name>
    <dbReference type="NCBI Taxonomy" id="1433469"/>
    <lineage>
        <taxon>Eukaryota</taxon>
        <taxon>Fungi</taxon>
        <taxon>Fungi incertae sedis</taxon>
        <taxon>Mucoromycota</taxon>
        <taxon>Glomeromycotina</taxon>
        <taxon>Glomeromycetes</taxon>
        <taxon>Diversisporales</taxon>
        <taxon>Gigasporaceae</taxon>
        <taxon>Cetraspora</taxon>
    </lineage>
</organism>
<proteinExistence type="predicted"/>
<dbReference type="Proteomes" id="UP000789759">
    <property type="component" value="Unassembled WGS sequence"/>
</dbReference>
<evidence type="ECO:0000313" key="1">
    <source>
        <dbReference type="EMBL" id="CAG8510095.1"/>
    </source>
</evidence>
<gene>
    <name evidence="1" type="ORF">CPELLU_LOCUS2875</name>
</gene>
<evidence type="ECO:0000313" key="2">
    <source>
        <dbReference type="Proteomes" id="UP000789759"/>
    </source>
</evidence>
<dbReference type="EMBL" id="CAJVQA010001308">
    <property type="protein sequence ID" value="CAG8510095.1"/>
    <property type="molecule type" value="Genomic_DNA"/>
</dbReference>
<protein>
    <submittedName>
        <fullName evidence="1">23782_t:CDS:1</fullName>
    </submittedName>
</protein>
<comment type="caution">
    <text evidence="1">The sequence shown here is derived from an EMBL/GenBank/DDBJ whole genome shotgun (WGS) entry which is preliminary data.</text>
</comment>
<dbReference type="AlphaFoldDB" id="A0A9N9F4Y5"/>